<dbReference type="EMBL" id="DWUU01000012">
    <property type="protein sequence ID" value="HJD41701.1"/>
    <property type="molecule type" value="Genomic_DNA"/>
</dbReference>
<gene>
    <name evidence="10" type="ORF">H9910_01635</name>
</gene>
<evidence type="ECO:0000256" key="4">
    <source>
        <dbReference type="ARBA" id="ARBA00022741"/>
    </source>
</evidence>
<evidence type="ECO:0000313" key="11">
    <source>
        <dbReference type="Proteomes" id="UP000823909"/>
    </source>
</evidence>
<evidence type="ECO:0000256" key="3">
    <source>
        <dbReference type="ARBA" id="ARBA00022679"/>
    </source>
</evidence>
<evidence type="ECO:0000256" key="1">
    <source>
        <dbReference type="ARBA" id="ARBA00007316"/>
    </source>
</evidence>
<keyword evidence="3" id="KW-0808">Transferase</keyword>
<name>A0A9D2U588_9FIRM</name>
<dbReference type="SUPFAM" id="SSF52540">
    <property type="entry name" value="P-loop containing nucleoside triphosphate hydrolases"/>
    <property type="match status" value="1"/>
</dbReference>
<reference evidence="10" key="1">
    <citation type="journal article" date="2021" name="PeerJ">
        <title>Extensive microbial diversity within the chicken gut microbiome revealed by metagenomics and culture.</title>
        <authorList>
            <person name="Gilroy R."/>
            <person name="Ravi A."/>
            <person name="Getino M."/>
            <person name="Pursley I."/>
            <person name="Horton D.L."/>
            <person name="Alikhan N.F."/>
            <person name="Baker D."/>
            <person name="Gharbi K."/>
            <person name="Hall N."/>
            <person name="Watson M."/>
            <person name="Adriaenssens E.M."/>
            <person name="Foster-Nyarko E."/>
            <person name="Jarju S."/>
            <person name="Secka A."/>
            <person name="Antonio M."/>
            <person name="Oren A."/>
            <person name="Chaudhuri R.R."/>
            <person name="La Ragione R."/>
            <person name="Hildebrand F."/>
            <person name="Pallen M.J."/>
        </authorList>
    </citation>
    <scope>NUCLEOTIDE SEQUENCE</scope>
    <source>
        <strain evidence="10">ChiBcec15-3976</strain>
    </source>
</reference>
<dbReference type="GO" id="GO:0004715">
    <property type="term" value="F:non-membrane spanning protein tyrosine kinase activity"/>
    <property type="evidence" value="ECO:0007669"/>
    <property type="project" value="UniProtKB-EC"/>
</dbReference>
<dbReference type="PANTHER" id="PTHR32309:SF13">
    <property type="entry name" value="FERRIC ENTEROBACTIN TRANSPORT PROTEIN FEPE"/>
    <property type="match status" value="1"/>
</dbReference>
<dbReference type="InterPro" id="IPR025669">
    <property type="entry name" value="AAA_dom"/>
</dbReference>
<feature type="domain" description="AAA" evidence="9">
    <location>
        <begin position="46"/>
        <end position="180"/>
    </location>
</feature>
<dbReference type="GO" id="GO:0005886">
    <property type="term" value="C:plasma membrane"/>
    <property type="evidence" value="ECO:0007669"/>
    <property type="project" value="TreeGrafter"/>
</dbReference>
<dbReference type="Pfam" id="PF13614">
    <property type="entry name" value="AAA_31"/>
    <property type="match status" value="1"/>
</dbReference>
<dbReference type="InterPro" id="IPR027417">
    <property type="entry name" value="P-loop_NTPase"/>
</dbReference>
<evidence type="ECO:0000313" key="10">
    <source>
        <dbReference type="EMBL" id="HJD41701.1"/>
    </source>
</evidence>
<comment type="catalytic activity">
    <reaction evidence="8">
        <text>L-tyrosyl-[protein] + ATP = O-phospho-L-tyrosyl-[protein] + ADP + H(+)</text>
        <dbReference type="Rhea" id="RHEA:10596"/>
        <dbReference type="Rhea" id="RHEA-COMP:10136"/>
        <dbReference type="Rhea" id="RHEA-COMP:20101"/>
        <dbReference type="ChEBI" id="CHEBI:15378"/>
        <dbReference type="ChEBI" id="CHEBI:30616"/>
        <dbReference type="ChEBI" id="CHEBI:46858"/>
        <dbReference type="ChEBI" id="CHEBI:61978"/>
        <dbReference type="ChEBI" id="CHEBI:456216"/>
        <dbReference type="EC" id="2.7.10.2"/>
    </reaction>
</comment>
<dbReference type="EC" id="2.7.10.2" evidence="2"/>
<comment type="similarity">
    <text evidence="1">Belongs to the CpsD/CapB family.</text>
</comment>
<keyword evidence="5 10" id="KW-0418">Kinase</keyword>
<dbReference type="NCBIfam" id="TIGR01007">
    <property type="entry name" value="eps_fam"/>
    <property type="match status" value="1"/>
</dbReference>
<evidence type="ECO:0000256" key="2">
    <source>
        <dbReference type="ARBA" id="ARBA00011903"/>
    </source>
</evidence>
<evidence type="ECO:0000256" key="7">
    <source>
        <dbReference type="ARBA" id="ARBA00023137"/>
    </source>
</evidence>
<dbReference type="GO" id="GO:0005524">
    <property type="term" value="F:ATP binding"/>
    <property type="evidence" value="ECO:0007669"/>
    <property type="project" value="UniProtKB-KW"/>
</dbReference>
<organism evidence="10 11">
    <name type="scientific">Candidatus Mediterraneibacter quadrami</name>
    <dbReference type="NCBI Taxonomy" id="2838684"/>
    <lineage>
        <taxon>Bacteria</taxon>
        <taxon>Bacillati</taxon>
        <taxon>Bacillota</taxon>
        <taxon>Clostridia</taxon>
        <taxon>Lachnospirales</taxon>
        <taxon>Lachnospiraceae</taxon>
        <taxon>Mediterraneibacter</taxon>
    </lineage>
</organism>
<sequence length="233" mass="25510">MQTVTLKNVSKDYRTNEAYKTLRTNLEFSGSDKKSIVLTSSTPNEGKSTVSLGLAISLAEGGRRVLLVDADLRKSVLMGRHRVMNEVKGLSHYLSGQASLSEVVCATQQEGMYMIFAGVVPPNPSELLGSARFLDLIEKAEKEYDYVIIDAPPLGSVIDAAVISKACDASVLVVAANTVSYKFIRTVKSQMEKTDCPILGVVLNKVNMKQNKYYGKYYGNYYGEGSGHHSHNK</sequence>
<evidence type="ECO:0000259" key="9">
    <source>
        <dbReference type="Pfam" id="PF13614"/>
    </source>
</evidence>
<dbReference type="Gene3D" id="3.40.50.300">
    <property type="entry name" value="P-loop containing nucleotide triphosphate hydrolases"/>
    <property type="match status" value="1"/>
</dbReference>
<dbReference type="Proteomes" id="UP000823909">
    <property type="component" value="Unassembled WGS sequence"/>
</dbReference>
<reference evidence="10" key="2">
    <citation type="submission" date="2021-04" db="EMBL/GenBank/DDBJ databases">
        <authorList>
            <person name="Gilroy R."/>
        </authorList>
    </citation>
    <scope>NUCLEOTIDE SEQUENCE</scope>
    <source>
        <strain evidence="10">ChiBcec15-3976</strain>
    </source>
</reference>
<keyword evidence="4" id="KW-0547">Nucleotide-binding</keyword>
<keyword evidence="6" id="KW-0067">ATP-binding</keyword>
<dbReference type="AlphaFoldDB" id="A0A9D2U588"/>
<dbReference type="InterPro" id="IPR050445">
    <property type="entry name" value="Bact_polysacc_biosynth/exp"/>
</dbReference>
<dbReference type="PANTHER" id="PTHR32309">
    <property type="entry name" value="TYROSINE-PROTEIN KINASE"/>
    <property type="match status" value="1"/>
</dbReference>
<dbReference type="CDD" id="cd05387">
    <property type="entry name" value="BY-kinase"/>
    <property type="match status" value="1"/>
</dbReference>
<keyword evidence="7" id="KW-0829">Tyrosine-protein kinase</keyword>
<proteinExistence type="inferred from homology"/>
<evidence type="ECO:0000256" key="6">
    <source>
        <dbReference type="ARBA" id="ARBA00022840"/>
    </source>
</evidence>
<evidence type="ECO:0000256" key="8">
    <source>
        <dbReference type="ARBA" id="ARBA00051245"/>
    </source>
</evidence>
<protein>
    <recommendedName>
        <fullName evidence="2">non-specific protein-tyrosine kinase</fullName>
        <ecNumber evidence="2">2.7.10.2</ecNumber>
    </recommendedName>
</protein>
<evidence type="ECO:0000256" key="5">
    <source>
        <dbReference type="ARBA" id="ARBA00022777"/>
    </source>
</evidence>
<accession>A0A9D2U588</accession>
<comment type="caution">
    <text evidence="10">The sequence shown here is derived from an EMBL/GenBank/DDBJ whole genome shotgun (WGS) entry which is preliminary data.</text>
</comment>
<dbReference type="InterPro" id="IPR005702">
    <property type="entry name" value="Wzc-like_C"/>
</dbReference>